<protein>
    <submittedName>
        <fullName evidence="2">Uncharacterized protein</fullName>
    </submittedName>
</protein>
<organism evidence="2 3">
    <name type="scientific">Streptomyces flaveus</name>
    <dbReference type="NCBI Taxonomy" id="66370"/>
    <lineage>
        <taxon>Bacteria</taxon>
        <taxon>Bacillati</taxon>
        <taxon>Actinomycetota</taxon>
        <taxon>Actinomycetes</taxon>
        <taxon>Kitasatosporales</taxon>
        <taxon>Streptomycetaceae</taxon>
        <taxon>Streptomyces</taxon>
        <taxon>Streptomyces aurantiacus group</taxon>
    </lineage>
</organism>
<dbReference type="EMBL" id="BMPQ01000006">
    <property type="protein sequence ID" value="GGK67819.1"/>
    <property type="molecule type" value="Genomic_DNA"/>
</dbReference>
<evidence type="ECO:0000256" key="1">
    <source>
        <dbReference type="SAM" id="MobiDB-lite"/>
    </source>
</evidence>
<evidence type="ECO:0000313" key="2">
    <source>
        <dbReference type="EMBL" id="GGK67819.1"/>
    </source>
</evidence>
<dbReference type="Proteomes" id="UP000637788">
    <property type="component" value="Unassembled WGS sequence"/>
</dbReference>
<name>A0A917QU43_9ACTN</name>
<feature type="compositionally biased region" description="Polar residues" evidence="1">
    <location>
        <begin position="92"/>
        <end position="105"/>
    </location>
</feature>
<evidence type="ECO:0000313" key="3">
    <source>
        <dbReference type="Proteomes" id="UP000637788"/>
    </source>
</evidence>
<feature type="region of interest" description="Disordered" evidence="1">
    <location>
        <begin position="22"/>
        <end position="106"/>
    </location>
</feature>
<reference evidence="2" key="2">
    <citation type="submission" date="2020-09" db="EMBL/GenBank/DDBJ databases">
        <authorList>
            <person name="Sun Q."/>
            <person name="Ohkuma M."/>
        </authorList>
    </citation>
    <scope>NUCLEOTIDE SEQUENCE</scope>
    <source>
        <strain evidence="2">JCM 3035</strain>
    </source>
</reference>
<proteinExistence type="predicted"/>
<keyword evidence="3" id="KW-1185">Reference proteome</keyword>
<dbReference type="AlphaFoldDB" id="A0A917QU43"/>
<accession>A0A917QU43</accession>
<sequence>MKPAVSLRREGAWAGASYARRLASVSEDQGLVPGQGRMPGLRRADAPAHDPATPHPPRGAGNGATSHTQPAPKNEPTRPTAGGNRQLCEPNNPRNSSGRSLSQDSLAVLVRESFTHV</sequence>
<reference evidence="2" key="1">
    <citation type="journal article" date="2014" name="Int. J. Syst. Evol. Microbiol.">
        <title>Complete genome sequence of Corynebacterium casei LMG S-19264T (=DSM 44701T), isolated from a smear-ripened cheese.</title>
        <authorList>
            <consortium name="US DOE Joint Genome Institute (JGI-PGF)"/>
            <person name="Walter F."/>
            <person name="Albersmeier A."/>
            <person name="Kalinowski J."/>
            <person name="Ruckert C."/>
        </authorList>
    </citation>
    <scope>NUCLEOTIDE SEQUENCE</scope>
    <source>
        <strain evidence="2">JCM 3035</strain>
    </source>
</reference>
<gene>
    <name evidence="2" type="ORF">GCM10010094_31060</name>
</gene>
<comment type="caution">
    <text evidence="2">The sequence shown here is derived from an EMBL/GenBank/DDBJ whole genome shotgun (WGS) entry which is preliminary data.</text>
</comment>